<comment type="caution">
    <text evidence="4">The sequence shown here is derived from an EMBL/GenBank/DDBJ whole genome shotgun (WGS) entry which is preliminary data.</text>
</comment>
<proteinExistence type="predicted"/>
<keyword evidence="1" id="KW-0677">Repeat</keyword>
<evidence type="ECO:0000256" key="2">
    <source>
        <dbReference type="SAM" id="SignalP"/>
    </source>
</evidence>
<evidence type="ECO:0000256" key="1">
    <source>
        <dbReference type="ARBA" id="ARBA00022737"/>
    </source>
</evidence>
<protein>
    <submittedName>
        <fullName evidence="4">S-layer homology domain-containing protein</fullName>
    </submittedName>
</protein>
<sequence>MKKLSTITKGLICAFLFTLIIIPNNAFASTSIKNVTAINGKVTVIFNGVTATPKVTDFVLVQSIGNTNLKTVKVAKVTMDVTKKIATLTVPIVAKTSVGQSVVFRMSYKNGTKVIAPAFVVAKEVIAEVPAIYNTTVSRDLIYANVPSYTGKNIAESDRPIADGVQKMLGIELDTGYRGRNNWMNLKETWELNNFPQLRATMDKAFGTTVNVKDKSLGVNTKKGILYAGGRDAVLSSMLRRENFQTAIQQPDVKEALRTAASQAYTDITGDEWYAPYAALETYFGLTAGKEEGIYGANEPISRAEFSVLLDRSNTRASAIYVTNADYLAEDIGLEYYTPYVKNTQDAVLMNTNFGLDKSNITKPMSRLEGIYAVTNFVYTDAVLEINSSEAPVKTSYFKDTKNGGDIYLKYKGNVDTALKYEIANKVMDSTDVKVLNLAAEKGIVEADSKGNSNWYNVMTRAEAIKMIVDGIMGGSL</sequence>
<gene>
    <name evidence="4" type="ORF">SJI18_21945</name>
</gene>
<dbReference type="EMBL" id="JAZHFS010000034">
    <property type="protein sequence ID" value="MEF2114955.1"/>
    <property type="molecule type" value="Genomic_DNA"/>
</dbReference>
<dbReference type="Pfam" id="PF00395">
    <property type="entry name" value="SLH"/>
    <property type="match status" value="1"/>
</dbReference>
<dbReference type="Proteomes" id="UP001498469">
    <property type="component" value="Unassembled WGS sequence"/>
</dbReference>
<evidence type="ECO:0000259" key="3">
    <source>
        <dbReference type="PROSITE" id="PS51272"/>
    </source>
</evidence>
<reference evidence="4 5" key="1">
    <citation type="submission" date="2023-11" db="EMBL/GenBank/DDBJ databases">
        <title>Draft genome sequence of a psychrophilic Clostridium strain from permafrost water brine.</title>
        <authorList>
            <person name="Shcherbakova V.A."/>
            <person name="Trubitsyn V.E."/>
            <person name="Zakharyuk A.G."/>
        </authorList>
    </citation>
    <scope>NUCLEOTIDE SEQUENCE [LARGE SCALE GENOMIC DNA]</scope>
    <source>
        <strain evidence="4 5">14F</strain>
    </source>
</reference>
<dbReference type="RefSeq" id="WP_216254896.1">
    <property type="nucleotide sequence ID" value="NZ_JAZHFS010000034.1"/>
</dbReference>
<feature type="chain" id="PRO_5046080753" evidence="2">
    <location>
        <begin position="29"/>
        <end position="477"/>
    </location>
</feature>
<dbReference type="InterPro" id="IPR001119">
    <property type="entry name" value="SLH_dom"/>
</dbReference>
<dbReference type="PROSITE" id="PS51272">
    <property type="entry name" value="SLH"/>
    <property type="match status" value="1"/>
</dbReference>
<keyword evidence="5" id="KW-1185">Reference proteome</keyword>
<evidence type="ECO:0000313" key="5">
    <source>
        <dbReference type="Proteomes" id="UP001498469"/>
    </source>
</evidence>
<organism evidence="4 5">
    <name type="scientific">Clostridium frigoriphilum</name>
    <dbReference type="NCBI Taxonomy" id="443253"/>
    <lineage>
        <taxon>Bacteria</taxon>
        <taxon>Bacillati</taxon>
        <taxon>Bacillota</taxon>
        <taxon>Clostridia</taxon>
        <taxon>Eubacteriales</taxon>
        <taxon>Clostridiaceae</taxon>
        <taxon>Clostridium</taxon>
    </lineage>
</organism>
<feature type="signal peptide" evidence="2">
    <location>
        <begin position="1"/>
        <end position="28"/>
    </location>
</feature>
<evidence type="ECO:0000313" key="4">
    <source>
        <dbReference type="EMBL" id="MEF2114955.1"/>
    </source>
</evidence>
<feature type="domain" description="SLH" evidence="3">
    <location>
        <begin position="261"/>
        <end position="324"/>
    </location>
</feature>
<name>A0ABU7UUA0_9CLOT</name>
<accession>A0ABU7UUA0</accession>
<keyword evidence="2" id="KW-0732">Signal</keyword>